<comment type="caution">
    <text evidence="2">The sequence shown here is derived from an EMBL/GenBank/DDBJ whole genome shotgun (WGS) entry which is preliminary data.</text>
</comment>
<dbReference type="PANTHER" id="PTHR30298">
    <property type="entry name" value="H REPEAT-ASSOCIATED PREDICTED TRANSPOSASE"/>
    <property type="match status" value="1"/>
</dbReference>
<sequence>MLAVSEATLTDREYVVRSDSSNSVGGDYVFTVKNNTPTLRRKLKTLPWADVPSTTSTDRGRGTTQTRTNVPAWIEFPGASQVAQLRRTITGRDGRRTVEIVYLITSAPFADAPPAVLAGWVQNHWGIENRLHWVRDVTFDEDRSQVRTGNAPHVMASLRNTAIGILRLAGETNIAHACRHHARPRSRYKTSEDLMKCDLSGALDTSQMFEQFPESKAPTR</sequence>
<name>A0ABS9IXU1_9ACTN</name>
<feature type="domain" description="Transposase IS4-like" evidence="1">
    <location>
        <begin position="22"/>
        <end position="163"/>
    </location>
</feature>
<dbReference type="Pfam" id="PF01609">
    <property type="entry name" value="DDE_Tnp_1"/>
    <property type="match status" value="1"/>
</dbReference>
<reference evidence="2 3" key="1">
    <citation type="submission" date="2022-01" db="EMBL/GenBank/DDBJ databases">
        <authorList>
            <person name="Huang Y."/>
        </authorList>
    </citation>
    <scope>NUCLEOTIDE SEQUENCE [LARGE SCALE GENOMIC DNA]</scope>
    <source>
        <strain evidence="2 3">HY366</strain>
    </source>
</reference>
<dbReference type="PANTHER" id="PTHR30298:SF0">
    <property type="entry name" value="PROTEIN YBFL-RELATED"/>
    <property type="match status" value="1"/>
</dbReference>
<dbReference type="InterPro" id="IPR047647">
    <property type="entry name" value="ISAs1_transpos"/>
</dbReference>
<organism evidence="2 3">
    <name type="scientific">Gordonia liuliyuniae</name>
    <dbReference type="NCBI Taxonomy" id="2911517"/>
    <lineage>
        <taxon>Bacteria</taxon>
        <taxon>Bacillati</taxon>
        <taxon>Actinomycetota</taxon>
        <taxon>Actinomycetes</taxon>
        <taxon>Mycobacteriales</taxon>
        <taxon>Gordoniaceae</taxon>
        <taxon>Gordonia</taxon>
    </lineage>
</organism>
<evidence type="ECO:0000259" key="1">
    <source>
        <dbReference type="Pfam" id="PF01609"/>
    </source>
</evidence>
<dbReference type="NCBIfam" id="NF033564">
    <property type="entry name" value="transpos_ISAs1"/>
    <property type="match status" value="1"/>
</dbReference>
<gene>
    <name evidence="2" type="ORF">L5G33_18155</name>
</gene>
<proteinExistence type="predicted"/>
<protein>
    <submittedName>
        <fullName evidence="2">ISAs1 family transposase</fullName>
    </submittedName>
</protein>
<evidence type="ECO:0000313" key="2">
    <source>
        <dbReference type="EMBL" id="MCF8590383.1"/>
    </source>
</evidence>
<accession>A0ABS9IXU1</accession>
<evidence type="ECO:0000313" key="3">
    <source>
        <dbReference type="Proteomes" id="UP001200110"/>
    </source>
</evidence>
<dbReference type="Proteomes" id="UP001200110">
    <property type="component" value="Unassembled WGS sequence"/>
</dbReference>
<dbReference type="EMBL" id="JAKKOR010000013">
    <property type="protein sequence ID" value="MCF8590383.1"/>
    <property type="molecule type" value="Genomic_DNA"/>
</dbReference>
<dbReference type="InterPro" id="IPR051698">
    <property type="entry name" value="Transposase_11-like"/>
</dbReference>
<keyword evidence="3" id="KW-1185">Reference proteome</keyword>
<dbReference type="InterPro" id="IPR002559">
    <property type="entry name" value="Transposase_11"/>
</dbReference>